<dbReference type="SMART" id="SM00490">
    <property type="entry name" value="HELICc"/>
    <property type="match status" value="1"/>
</dbReference>
<evidence type="ECO:0000259" key="7">
    <source>
        <dbReference type="PROSITE" id="PS51194"/>
    </source>
</evidence>
<dbReference type="EMBL" id="BRXU01000004">
    <property type="protein sequence ID" value="GLC51485.1"/>
    <property type="molecule type" value="Genomic_DNA"/>
</dbReference>
<dbReference type="Pfam" id="PF00176">
    <property type="entry name" value="SNF2-rel_dom"/>
    <property type="match status" value="1"/>
</dbReference>
<keyword evidence="1" id="KW-0547">Nucleotide-binding</keyword>
<feature type="region of interest" description="Disordered" evidence="5">
    <location>
        <begin position="1020"/>
        <end position="1432"/>
    </location>
</feature>
<proteinExistence type="predicted"/>
<feature type="compositionally biased region" description="Gly residues" evidence="5">
    <location>
        <begin position="975"/>
        <end position="984"/>
    </location>
</feature>
<dbReference type="InterPro" id="IPR000330">
    <property type="entry name" value="SNF2_N"/>
</dbReference>
<feature type="region of interest" description="Disordered" evidence="5">
    <location>
        <begin position="1"/>
        <end position="101"/>
    </location>
</feature>
<feature type="compositionally biased region" description="Low complexity" evidence="5">
    <location>
        <begin position="1335"/>
        <end position="1347"/>
    </location>
</feature>
<dbReference type="Gene3D" id="1.20.120.850">
    <property type="entry name" value="SWI2/SNF2 ATPases, N-terminal domain"/>
    <property type="match status" value="1"/>
</dbReference>
<keyword evidence="2" id="KW-0378">Hydrolase</keyword>
<reference evidence="8 9" key="1">
    <citation type="journal article" date="2023" name="Commun. Biol.">
        <title>Reorganization of the ancestral sex-determining regions during the evolution of trioecy in Pleodorina starrii.</title>
        <authorList>
            <person name="Takahashi K."/>
            <person name="Suzuki S."/>
            <person name="Kawai-Toyooka H."/>
            <person name="Yamamoto K."/>
            <person name="Hamaji T."/>
            <person name="Ootsuki R."/>
            <person name="Yamaguchi H."/>
            <person name="Kawachi M."/>
            <person name="Higashiyama T."/>
            <person name="Nozaki H."/>
        </authorList>
    </citation>
    <scope>NUCLEOTIDE SEQUENCE [LARGE SCALE GENOMIC DNA]</scope>
    <source>
        <strain evidence="8 9">NIES-4479</strain>
    </source>
</reference>
<feature type="compositionally biased region" description="Low complexity" evidence="5">
    <location>
        <begin position="1038"/>
        <end position="1056"/>
    </location>
</feature>
<gene>
    <name evidence="8" type="primary">PLEST001459</name>
    <name evidence="8" type="ORF">PLESTB_000507600</name>
</gene>
<feature type="compositionally biased region" description="Low complexity" evidence="5">
    <location>
        <begin position="1179"/>
        <end position="1214"/>
    </location>
</feature>
<feature type="compositionally biased region" description="Low complexity" evidence="5">
    <location>
        <begin position="1112"/>
        <end position="1126"/>
    </location>
</feature>
<dbReference type="GO" id="GO:0005634">
    <property type="term" value="C:nucleus"/>
    <property type="evidence" value="ECO:0007669"/>
    <property type="project" value="TreeGrafter"/>
</dbReference>
<name>A0A9W6BGQ1_9CHLO</name>
<feature type="domain" description="Helicase ATP-binding" evidence="6">
    <location>
        <begin position="287"/>
        <end position="463"/>
    </location>
</feature>
<dbReference type="InterPro" id="IPR049730">
    <property type="entry name" value="SNF2/RAD54-like_C"/>
</dbReference>
<dbReference type="PANTHER" id="PTHR45629">
    <property type="entry name" value="SNF2/RAD54 FAMILY MEMBER"/>
    <property type="match status" value="1"/>
</dbReference>
<dbReference type="GO" id="GO:0016787">
    <property type="term" value="F:hydrolase activity"/>
    <property type="evidence" value="ECO:0007669"/>
    <property type="project" value="UniProtKB-KW"/>
</dbReference>
<evidence type="ECO:0000256" key="4">
    <source>
        <dbReference type="ARBA" id="ARBA00022840"/>
    </source>
</evidence>
<dbReference type="PROSITE" id="PS51192">
    <property type="entry name" value="HELICASE_ATP_BIND_1"/>
    <property type="match status" value="1"/>
</dbReference>
<evidence type="ECO:0000256" key="5">
    <source>
        <dbReference type="SAM" id="MobiDB-lite"/>
    </source>
</evidence>
<evidence type="ECO:0000256" key="1">
    <source>
        <dbReference type="ARBA" id="ARBA00022741"/>
    </source>
</evidence>
<feature type="compositionally biased region" description="Gly residues" evidence="5">
    <location>
        <begin position="862"/>
        <end position="874"/>
    </location>
</feature>
<dbReference type="CDD" id="cd18004">
    <property type="entry name" value="DEXHc_RAD54"/>
    <property type="match status" value="1"/>
</dbReference>
<feature type="region of interest" description="Disordered" evidence="5">
    <location>
        <begin position="957"/>
        <end position="986"/>
    </location>
</feature>
<feature type="compositionally biased region" description="Low complexity" evidence="5">
    <location>
        <begin position="843"/>
        <end position="856"/>
    </location>
</feature>
<dbReference type="GO" id="GO:0015616">
    <property type="term" value="F:DNA translocase activity"/>
    <property type="evidence" value="ECO:0007669"/>
    <property type="project" value="TreeGrafter"/>
</dbReference>
<feature type="compositionally biased region" description="Low complexity" evidence="5">
    <location>
        <begin position="1073"/>
        <end position="1097"/>
    </location>
</feature>
<dbReference type="PANTHER" id="PTHR45629:SF7">
    <property type="entry name" value="DNA EXCISION REPAIR PROTEIN ERCC-6-RELATED"/>
    <property type="match status" value="1"/>
</dbReference>
<sequence>MARDTEDEESLLSAEDAASDGTEDYSDDGEAELTGSENDDTKSGMEEEDSPKKARPGAKPAVVSGRPPKPPGAAALPLRSAGRLSSGRQQMPPSRPAVSRLTDCDDAAAEDAEGEGQLSEAALQKRREENIRALVSNSLQTCRQPLMSKFLTVMEGEVTLRKPFQSPVQGAPRMSDALRRKLVARRHFVPWGSSTPLPIPTMSVKPLPSTPLVLELPPEPPPPPAPEPALPEGIEPLVLWQLAAAQPGAVGAADGEPSEVVVDPMLVRFLRPHQREGVQFMFDCVTGQRLEGRQGCILADDMGLGKTLQGISLMWTLLTGGHPALGGCPIARRAIIVCPTSLVSNWDNECTKWLQGRLKTLAMCESSREDVVANIGLFLHPSNVYKVLIISYETFRMHADRFQVPHACDLLLCDEAHRLKNDATLTNRALDNLPCKRRVLLSGTPMQNHLDEFFAMVDFCNPGVLGAPAQFRKHYELPILAGREPDSSPEQVVLGEERSRELSGLTNNFILRRTNKLLSQHLPPKVIEVVCCRLTELQRLLYDHFLQSKAARRVLNGRTSGVLSAITSLKKLCNHPKLIYDAVHSKAAAAAGDDGEGGGRAEGFEDVGSLFPPGLFDNGRVGRGGMAAGWEAVSGKMAVLARMLHVLYTETNDRIVLVSNYTSSLDLFAQLCRERGYPFVRLDGTTTINKRQKLVKVFNDPAERQFAFLLSSKAGGCGLNLIGANRLVLFDPDWNPANDQQAAARVWRDGQRKRVFVYRFLSTGSIEEKVYQRQLSKEGLKQLVSKNGKAAANVMTAEDLRELFTLNANSWSDTYDCMCGGPGLPEGAAEEAAEAAGAGAGGSSPIDRASSGSSSGSDDEGGGGGAVRRGGAGGAPAPSAAAAGAGGADAGGGGGGGEAGRLPPVHKKQSGEPAEEDLANWGHHPSPETVPDAVMRRVAAPDVSFIFSCSVAGKPIEGGDEEERRLADAAAAAATGGGGSGGGSAAAVVRAGAGMRSSGRAPGGAGARAGVPRVIASVSTPAAAAPGGRGSGSGSGVRLGSSTPGGSSVAPAAAPPQRFGGSGGSGAATPGCRTPAALPPAAAAARPAAATPLAAPATSPPGVPASGPPRVAAHAAAAAAAAAASAGTNVATTGPSVAAATRPAAAAPPPPPPHSNVRQPLAGQSAAAAGQPRQPPAAPTTTTTTTTANATSGRGPSPATSPTSGSSSGPQSQRHAQPPVAASGGGGGGGGGGGRAPPPSSVTGALLSAPAPQGRPGGANGRVSPGAAAPPAAAGGGGNAKPAPLAAAAAAAAAGQVKAPAAVGPTQPLRGSAGTNSQQQQQQQQPKPVAHSGQAAAAGPAAAPAAGSRLSVPTKAATAPNLGGVAARPPPPPQQQQTKVPAAAAAAAGPAGGSTGVRGRTAMEAGGGAVLEPPQPKRRAPGWYIDDDDDFL</sequence>
<dbReference type="InterPro" id="IPR038718">
    <property type="entry name" value="SNF2-like_sf"/>
</dbReference>
<dbReference type="FunFam" id="3.40.50.10810:FF:000021">
    <property type="entry name" value="DNA repair and recombination protein RAD54"/>
    <property type="match status" value="1"/>
</dbReference>
<evidence type="ECO:0000313" key="8">
    <source>
        <dbReference type="EMBL" id="GLC51485.1"/>
    </source>
</evidence>
<dbReference type="GO" id="GO:0045003">
    <property type="term" value="P:double-strand break repair via synthesis-dependent strand annealing"/>
    <property type="evidence" value="ECO:0007669"/>
    <property type="project" value="TreeGrafter"/>
</dbReference>
<evidence type="ECO:0000259" key="6">
    <source>
        <dbReference type="PROSITE" id="PS51192"/>
    </source>
</evidence>
<dbReference type="PROSITE" id="PS51194">
    <property type="entry name" value="HELICASE_CTER"/>
    <property type="match status" value="1"/>
</dbReference>
<dbReference type="Proteomes" id="UP001165080">
    <property type="component" value="Unassembled WGS sequence"/>
</dbReference>
<protein>
    <submittedName>
        <fullName evidence="8">DNA-dependent ATPase protein rad54</fullName>
    </submittedName>
</protein>
<evidence type="ECO:0000256" key="2">
    <source>
        <dbReference type="ARBA" id="ARBA00022801"/>
    </source>
</evidence>
<dbReference type="CDD" id="cd18793">
    <property type="entry name" value="SF2_C_SNF"/>
    <property type="match status" value="1"/>
</dbReference>
<dbReference type="Pfam" id="PF00271">
    <property type="entry name" value="Helicase_C"/>
    <property type="match status" value="1"/>
</dbReference>
<feature type="compositionally biased region" description="Low complexity" evidence="5">
    <location>
        <begin position="1375"/>
        <end position="1389"/>
    </location>
</feature>
<accession>A0A9W6BGQ1</accession>
<feature type="compositionally biased region" description="Gly residues" evidence="5">
    <location>
        <begin position="1223"/>
        <end position="1235"/>
    </location>
</feature>
<evidence type="ECO:0000256" key="3">
    <source>
        <dbReference type="ARBA" id="ARBA00022806"/>
    </source>
</evidence>
<keyword evidence="4" id="KW-0067">ATP-binding</keyword>
<dbReference type="InterPro" id="IPR027417">
    <property type="entry name" value="P-loop_NTPase"/>
</dbReference>
<feature type="compositionally biased region" description="Acidic residues" evidence="5">
    <location>
        <begin position="17"/>
        <end position="31"/>
    </location>
</feature>
<dbReference type="GO" id="GO:0005524">
    <property type="term" value="F:ATP binding"/>
    <property type="evidence" value="ECO:0007669"/>
    <property type="project" value="UniProtKB-KW"/>
</dbReference>
<feature type="compositionally biased region" description="Acidic residues" evidence="5">
    <location>
        <begin position="1"/>
        <end position="10"/>
    </location>
</feature>
<organism evidence="8 9">
    <name type="scientific">Pleodorina starrii</name>
    <dbReference type="NCBI Taxonomy" id="330485"/>
    <lineage>
        <taxon>Eukaryota</taxon>
        <taxon>Viridiplantae</taxon>
        <taxon>Chlorophyta</taxon>
        <taxon>core chlorophytes</taxon>
        <taxon>Chlorophyceae</taxon>
        <taxon>CS clade</taxon>
        <taxon>Chlamydomonadales</taxon>
        <taxon>Volvocaceae</taxon>
        <taxon>Pleodorina</taxon>
    </lineage>
</organism>
<dbReference type="GO" id="GO:0007131">
    <property type="term" value="P:reciprocal meiotic recombination"/>
    <property type="evidence" value="ECO:0007669"/>
    <property type="project" value="TreeGrafter"/>
</dbReference>
<dbReference type="Gene3D" id="3.40.50.300">
    <property type="entry name" value="P-loop containing nucleotide triphosphate hydrolases"/>
    <property type="match status" value="1"/>
</dbReference>
<feature type="domain" description="Helicase C-terminal" evidence="7">
    <location>
        <begin position="643"/>
        <end position="801"/>
    </location>
</feature>
<feature type="compositionally biased region" description="Pro residues" evidence="5">
    <location>
        <begin position="1098"/>
        <end position="1107"/>
    </location>
</feature>
<dbReference type="FunFam" id="3.40.50.300:FF:000332">
    <property type="entry name" value="DNA repair and recombination protein RAD54-like"/>
    <property type="match status" value="1"/>
</dbReference>
<dbReference type="InterPro" id="IPR001650">
    <property type="entry name" value="Helicase_C-like"/>
</dbReference>
<dbReference type="SUPFAM" id="SSF52540">
    <property type="entry name" value="P-loop containing nucleoside triphosphate hydrolases"/>
    <property type="match status" value="2"/>
</dbReference>
<keyword evidence="3" id="KW-0347">Helicase</keyword>
<dbReference type="InterPro" id="IPR050496">
    <property type="entry name" value="SNF2_RAD54_helicase_repair"/>
</dbReference>
<dbReference type="SMART" id="SM00487">
    <property type="entry name" value="DEXDc"/>
    <property type="match status" value="1"/>
</dbReference>
<dbReference type="Gene3D" id="3.40.50.10810">
    <property type="entry name" value="Tandem AAA-ATPase domain"/>
    <property type="match status" value="1"/>
</dbReference>
<keyword evidence="9" id="KW-1185">Reference proteome</keyword>
<feature type="compositionally biased region" description="Gly residues" evidence="5">
    <location>
        <begin position="884"/>
        <end position="899"/>
    </location>
</feature>
<dbReference type="GO" id="GO:0004386">
    <property type="term" value="F:helicase activity"/>
    <property type="evidence" value="ECO:0007669"/>
    <property type="project" value="UniProtKB-KW"/>
</dbReference>
<feature type="compositionally biased region" description="Low complexity" evidence="5">
    <location>
        <begin position="1280"/>
        <end position="1305"/>
    </location>
</feature>
<feature type="compositionally biased region" description="Low complexity" evidence="5">
    <location>
        <begin position="1162"/>
        <end position="1172"/>
    </location>
</feature>
<feature type="region of interest" description="Disordered" evidence="5">
    <location>
        <begin position="829"/>
        <end position="929"/>
    </location>
</feature>
<dbReference type="InterPro" id="IPR014001">
    <property type="entry name" value="Helicase_ATP-bd"/>
</dbReference>
<evidence type="ECO:0000313" key="9">
    <source>
        <dbReference type="Proteomes" id="UP001165080"/>
    </source>
</evidence>
<comment type="caution">
    <text evidence="8">The sequence shown here is derived from an EMBL/GenBank/DDBJ whole genome shotgun (WGS) entry which is preliminary data.</text>
</comment>
<feature type="compositionally biased region" description="Gly residues" evidence="5">
    <location>
        <begin position="1027"/>
        <end position="1037"/>
    </location>
</feature>